<sequence>MRFKQTKPQHLRKKEGHDDCNGSVEAKSAFMDNEDAEWDGYDCVDGDMSPLDCSRGGQSSSDIKVKKAFQQNGHDVVMDLAPMLELYTKDVVKDSKPLLGETPAPAAAENEVIIQGRRPIFSESEESNIAIQLKQWKDQGMKYTRLDVVKMASEYAVQLGKRPQGRPLTVKWFRSFLTRHPECYIRKSRKVKTERPEKQHFNQLDSVLSTYSVKESPHCIFSLMELPLPMLRNGELAIPDSLSPGLLAGLNGSKSQHKVSFEGVVPTSVLFCGSAAGQALPPFLIFPGKTLDKSWMAGVTPGTGGVACSSGRATSEVLISFLREHFLSQAPGRAGDTLVLLLDANVGRCLSQAVLDLGSAFKVVFVTAQSSLNSQLHPMAVGCCNTFQRELCFELEKPLYAAQAPAISSSSICEFLCRLYHRNMSAENLHSTFRKAGIFPFNPSICRKRYGSAVVRPSTKGGQASKHAAAADSGQMKQEGCEKGLGEEDYEAEAFMDDDGDVQ</sequence>
<feature type="domain" description="DDE-1" evidence="2">
    <location>
        <begin position="267"/>
        <end position="398"/>
    </location>
</feature>
<feature type="compositionally biased region" description="Basic residues" evidence="1">
    <location>
        <begin position="1"/>
        <end position="14"/>
    </location>
</feature>
<feature type="region of interest" description="Disordered" evidence="1">
    <location>
        <begin position="1"/>
        <end position="23"/>
    </location>
</feature>
<proteinExistence type="predicted"/>
<accession>A0ABM0K7R5</accession>
<keyword evidence="3" id="KW-1185">Reference proteome</keyword>
<dbReference type="Proteomes" id="UP000694888">
    <property type="component" value="Unplaced"/>
</dbReference>
<organism evidence="3 4">
    <name type="scientific">Aplysia californica</name>
    <name type="common">California sea hare</name>
    <dbReference type="NCBI Taxonomy" id="6500"/>
    <lineage>
        <taxon>Eukaryota</taxon>
        <taxon>Metazoa</taxon>
        <taxon>Spiralia</taxon>
        <taxon>Lophotrochozoa</taxon>
        <taxon>Mollusca</taxon>
        <taxon>Gastropoda</taxon>
        <taxon>Heterobranchia</taxon>
        <taxon>Euthyneura</taxon>
        <taxon>Tectipleura</taxon>
        <taxon>Aplysiida</taxon>
        <taxon>Aplysioidea</taxon>
        <taxon>Aplysiidae</taxon>
        <taxon>Aplysia</taxon>
    </lineage>
</organism>
<evidence type="ECO:0000259" key="2">
    <source>
        <dbReference type="Pfam" id="PF03184"/>
    </source>
</evidence>
<reference evidence="4" key="1">
    <citation type="submission" date="2025-08" db="UniProtKB">
        <authorList>
            <consortium name="RefSeq"/>
        </authorList>
    </citation>
    <scope>IDENTIFICATION</scope>
</reference>
<evidence type="ECO:0000313" key="4">
    <source>
        <dbReference type="RefSeq" id="XP_005110772.1"/>
    </source>
</evidence>
<dbReference type="GeneID" id="101858139"/>
<dbReference type="RefSeq" id="XP_005110772.1">
    <property type="nucleotide sequence ID" value="XM_005110715.3"/>
</dbReference>
<protein>
    <submittedName>
        <fullName evidence="4">Uncharacterized protein LOC101858139</fullName>
    </submittedName>
</protein>
<dbReference type="Pfam" id="PF03184">
    <property type="entry name" value="DDE_1"/>
    <property type="match status" value="1"/>
</dbReference>
<evidence type="ECO:0000256" key="1">
    <source>
        <dbReference type="SAM" id="MobiDB-lite"/>
    </source>
</evidence>
<gene>
    <name evidence="4" type="primary">LOC101858139</name>
</gene>
<feature type="region of interest" description="Disordered" evidence="1">
    <location>
        <begin position="456"/>
        <end position="483"/>
    </location>
</feature>
<name>A0ABM0K7R5_APLCA</name>
<dbReference type="InterPro" id="IPR004875">
    <property type="entry name" value="DDE_SF_endonuclease_dom"/>
</dbReference>
<evidence type="ECO:0000313" key="3">
    <source>
        <dbReference type="Proteomes" id="UP000694888"/>
    </source>
</evidence>